<dbReference type="Gene3D" id="3.40.1350.10">
    <property type="match status" value="1"/>
</dbReference>
<organism evidence="1 2">
    <name type="scientific">Thermoclostridium stercorarium (strain ATCC 35414 / DSM 8532 / NCIMB 11754)</name>
    <name type="common">Clostridium stercorarium</name>
    <dbReference type="NCBI Taxonomy" id="1121335"/>
    <lineage>
        <taxon>Bacteria</taxon>
        <taxon>Bacillati</taxon>
        <taxon>Bacillota</taxon>
        <taxon>Clostridia</taxon>
        <taxon>Eubacteriales</taxon>
        <taxon>Oscillospiraceae</taxon>
        <taxon>Thermoclostridium</taxon>
    </lineage>
</organism>
<dbReference type="KEGG" id="css:Cst_c18080"/>
<protein>
    <recommendedName>
        <fullName evidence="3">DUF91 domain-containing protein</fullName>
    </recommendedName>
</protein>
<dbReference type="EMBL" id="CP004044">
    <property type="protein sequence ID" value="AGC68786.1"/>
    <property type="molecule type" value="Genomic_DNA"/>
</dbReference>
<dbReference type="Proteomes" id="UP000011220">
    <property type="component" value="Chromosome"/>
</dbReference>
<dbReference type="PATRIC" id="fig|1121335.3.peg.1797"/>
<dbReference type="AlphaFoldDB" id="L7VQW7"/>
<keyword evidence="2" id="KW-1185">Reference proteome</keyword>
<dbReference type="InterPro" id="IPR011856">
    <property type="entry name" value="tRNA_endonuc-like_dom_sf"/>
</dbReference>
<name>L7VQW7_THES1</name>
<accession>L7VQW7</accession>
<dbReference type="GO" id="GO:0003676">
    <property type="term" value="F:nucleic acid binding"/>
    <property type="evidence" value="ECO:0007669"/>
    <property type="project" value="InterPro"/>
</dbReference>
<proteinExistence type="predicted"/>
<dbReference type="RefSeq" id="WP_015359468.1">
    <property type="nucleotide sequence ID" value="NC_020134.1"/>
</dbReference>
<evidence type="ECO:0008006" key="3">
    <source>
        <dbReference type="Google" id="ProtNLM"/>
    </source>
</evidence>
<reference evidence="1 2" key="1">
    <citation type="journal article" date="2013" name="Genome Announc.">
        <title>Complete genome sequence of Clostridium stercorarium subsp. stercorarium strain DSM 8532, a thermophilic degrader of plant cell wall fibers.</title>
        <authorList>
            <person name="Poehlein A."/>
            <person name="Zverlov V.V."/>
            <person name="Daniel R."/>
            <person name="Schwarz W.H."/>
            <person name="Liebl W."/>
        </authorList>
    </citation>
    <scope>NUCLEOTIDE SEQUENCE [LARGE SCALE GENOMIC DNA]</scope>
    <source>
        <strain evidence="2">ATCC 35414 / DSM 8532 / NCIMB 11754</strain>
    </source>
</reference>
<sequence length="64" mass="7329">MVEENCEELLSIRFIASEFPTGERHRGRIDTLGIDTEGNPTIIEYKKTENDNISLIRGYFILIG</sequence>
<evidence type="ECO:0000313" key="2">
    <source>
        <dbReference type="Proteomes" id="UP000011220"/>
    </source>
</evidence>
<gene>
    <name evidence="1" type="ordered locus">Cst_c18080</name>
</gene>
<evidence type="ECO:0000313" key="1">
    <source>
        <dbReference type="EMBL" id="AGC68786.1"/>
    </source>
</evidence>